<feature type="compositionally biased region" description="Polar residues" evidence="1">
    <location>
        <begin position="1"/>
        <end position="11"/>
    </location>
</feature>
<name>A0A0N0DC46_FUSLA</name>
<keyword evidence="3" id="KW-1185">Reference proteome</keyword>
<accession>A0A0N0DC46</accession>
<evidence type="ECO:0000313" key="2">
    <source>
        <dbReference type="EMBL" id="KPA37691.1"/>
    </source>
</evidence>
<sequence>MHQSRAGQSSSSDERPDTSADAASSALQVIFENPQSPRPPGEPSLELPSCFTSLIKDLSQEEGQLRRRKEHGLDNAGRLRHKLARLRKIDLVRDQYQRLILDHWEKIIIIAATIVDSYLGNEILATSTITNLNGGELAYHTILKDRKVVREMIKLTDHLYVHWKHELAFEVPMLLDTPISTLRLQSTLKFNKLERLLQYCIPSTKIESCFKLYIPFLVLFIRPKYSLTDIETALQTSLLDQSDWDIFWRAVALEYNPIRDNWVPKHSPAATTNNLEMQEYIDYKGNYPIKARIQVSGYKAFETSLDLQQKAALASKSQVGYNRTNSSIFAYNWDENIHSPVMQQVIYDLAKLGYIEAEDVYVDKVSVSLISGSTVVPPGRLQIVVPTAPLQGSLPISLTNKESSTVVEWNMQTGFILDQNTVLSATADIGYISLLAVF</sequence>
<evidence type="ECO:0000313" key="3">
    <source>
        <dbReference type="Proteomes" id="UP000037904"/>
    </source>
</evidence>
<dbReference type="EMBL" id="JXCE01000372">
    <property type="protein sequence ID" value="KPA37691.1"/>
    <property type="molecule type" value="Genomic_DNA"/>
</dbReference>
<proteinExistence type="predicted"/>
<feature type="region of interest" description="Disordered" evidence="1">
    <location>
        <begin position="1"/>
        <end position="46"/>
    </location>
</feature>
<evidence type="ECO:0000256" key="1">
    <source>
        <dbReference type="SAM" id="MobiDB-lite"/>
    </source>
</evidence>
<organism evidence="2 3">
    <name type="scientific">Fusarium langsethiae</name>
    <dbReference type="NCBI Taxonomy" id="179993"/>
    <lineage>
        <taxon>Eukaryota</taxon>
        <taxon>Fungi</taxon>
        <taxon>Dikarya</taxon>
        <taxon>Ascomycota</taxon>
        <taxon>Pezizomycotina</taxon>
        <taxon>Sordariomycetes</taxon>
        <taxon>Hypocreomycetidae</taxon>
        <taxon>Hypocreales</taxon>
        <taxon>Nectriaceae</taxon>
        <taxon>Fusarium</taxon>
    </lineage>
</organism>
<dbReference type="AlphaFoldDB" id="A0A0N0DC46"/>
<protein>
    <submittedName>
        <fullName evidence="2">Uncharacterized protein</fullName>
    </submittedName>
</protein>
<comment type="caution">
    <text evidence="2">The sequence shown here is derived from an EMBL/GenBank/DDBJ whole genome shotgun (WGS) entry which is preliminary data.</text>
</comment>
<gene>
    <name evidence="2" type="ORF">FLAG1_09494</name>
</gene>
<dbReference type="Proteomes" id="UP000037904">
    <property type="component" value="Unassembled WGS sequence"/>
</dbReference>
<reference evidence="2 3" key="1">
    <citation type="submission" date="2015-04" db="EMBL/GenBank/DDBJ databases">
        <title>The draft genome sequence of Fusarium langsethiae, a T-2/HT-2 mycotoxin producer.</title>
        <authorList>
            <person name="Lysoe E."/>
            <person name="Divon H.H."/>
            <person name="Terzi V."/>
            <person name="Orru L."/>
            <person name="Lamontanara A."/>
            <person name="Kolseth A.-K."/>
            <person name="Frandsen R.J."/>
            <person name="Nielsen K."/>
            <person name="Thrane U."/>
        </authorList>
    </citation>
    <scope>NUCLEOTIDE SEQUENCE [LARGE SCALE GENOMIC DNA]</scope>
    <source>
        <strain evidence="2 3">Fl201059</strain>
    </source>
</reference>